<feature type="compositionally biased region" description="Basic and acidic residues" evidence="2">
    <location>
        <begin position="91"/>
        <end position="107"/>
    </location>
</feature>
<dbReference type="InterPro" id="IPR045111">
    <property type="entry name" value="Vps41/Vps8"/>
</dbReference>
<dbReference type="Proteomes" id="UP000033140">
    <property type="component" value="Unassembled WGS sequence"/>
</dbReference>
<feature type="compositionally biased region" description="Low complexity" evidence="2">
    <location>
        <begin position="1591"/>
        <end position="1600"/>
    </location>
</feature>
<dbReference type="Pfam" id="PF23413">
    <property type="entry name" value="zf_RING_Vps8_fungal"/>
    <property type="match status" value="1"/>
</dbReference>
<evidence type="ECO:0000256" key="2">
    <source>
        <dbReference type="SAM" id="MobiDB-lite"/>
    </source>
</evidence>
<dbReference type="OMA" id="NQLFFHQ"/>
<dbReference type="Gene3D" id="2.130.10.10">
    <property type="entry name" value="YVTN repeat-like/Quinoprotein amine dehydrogenase"/>
    <property type="match status" value="1"/>
</dbReference>
<dbReference type="STRING" id="698492.A0A0E9NJR8"/>
<dbReference type="PANTHER" id="PTHR12616">
    <property type="entry name" value="VACUOLAR PROTEIN SORTING VPS41"/>
    <property type="match status" value="1"/>
</dbReference>
<sequence length="1669" mass="184302">MFTPQEELDYQNFLDELKRNSAQDEIQETLPCVHDDDRHVQDAALDALMLEEGLAEHGDDQEALDLLEEARLESKKEHYLPHRIPSPMREVPIRHDSSMPDENETRSLPDSLSTGDDAPSQRDASSYIAGSPAASSVGSISIPAAAAARRPSYLLSPLRSFSGRQVRRLTSQSSITQGSPFGTPISPAPSINFAHSRSSSYSSNLADFGEEAPPAPWEVVRWTKLKKVSTQIFSDAGRRNFGAVSTMAASGLIAAGTTKGLLLIFDFHQTLKSVIGVNTRAVEAGAVTSVAISADHTFVAAGHANGDIFTWELRKPANPVLHIPALSAETLADRSIDGHVCGSAVLHIGFLGTRHSAIVSADDTGMAFHHAGSRHYISNRVRTTRILGRYPTTIRPGKPHKASTVLAFGVLPLGSADFVTDLMGVVAMLTPYKLVVVSVLPDARTEFTCMKPKNGTGMGMIVSGTLAWHPASKKAGMVREPMLACSWGSYVMVIRVSNKPRPEDNPGPPILEFNKVKDWYGEEPIVALQWMNHGVLLALTVTQRLLVVEALTGRLAENNDLLTKQVLHADRFSSQLEREFTTSEEDGDAPGALVADAYFGSFRVFKQRLFLLCNDNLSVGTLLTWADRLLALVEAGDFVEAIALTTAYYNGETEQVTLGLPDEEASRKAVVQEKSVELIKSSLGFALGRQESSAEPRLLWTKLLRDLALASFDACLGMQQESLLFDTVFDYYEDAGQASIFIDVLEPYVLGEKIRDVPPAVVNEIIRHFTEQRLPLRLETLICHIQPNSLDIHRITGICKQYSLYDALVYVHTQALEDYVSPLVEFVGLSNKFLLKSQRRTEAVDDVFTNDAPEDLGALTLNVVKVFPYLSYTLTGRTYPAGRDMSDALAAKAKSVTYDFLFSGRTLSHPDDNGKLIRTLREGEAELTFPYLRLFLRLDATTFLQAMEEAFEDSFLNGRDDRQADEQSFGKNLTRQFIVNILLEVMSSGFPQEDVVALHVFIARNLPKYPQYLLLSGSTIAQILVDLCRVRGDPEMMEDCQLAVEHLLSVYQPADSARMTQLYEEAGFYRVLKTHYRIEKRYGKLLATYIRDEDDGPSVLPLVHEFLRKKSVLTAAQRRDVEAVVLQRIHHLIRLDGPGVAQLIERFAKHLHADIVKALETDKGQQFVYLRTLLEPKHPDIIPDEHSALANGDANKPKEAEWLNSNTRILYIQLLCDYDPSAVRTYLSTLSDDDADWTAVIQLLEDRGVVDGEVYLLRRQGKSKDALKRIITHLKTQQSELMRLLGTDGDINPGRIGNTLASVQKFAFLAIGLCEENTKPQPRAYYARKANAAASKAVLLDVERLWLDLLGALLDLTLQFRPSSQITDKAGDNAANVRDRAATMIRHLFQHAFTNLLTVTVNPPSTQQASLPSFPRILEGFLTQASSTSPDLSSLRAILNEIFSAYVYERQLLSVVDRLLSKDVFVDVYHARRMRKQGWTPTNAMCEACGVGMWGAAGTNNGQNAVAVGILDAWEARRQGEEKGRRERMESERDVKERLRRGSGIGIGMPDSKRGGSIRSKASGKGKAVDDMEDGGPLNKGKEPTTDNGPITSTSSSSGASINITRKSATAEESAPLSNLVVFACGHTFHEDCLEKLQAGSGQDGSGSPRSRHEFGHRCIVCREHEMMG</sequence>
<dbReference type="GO" id="GO:0030897">
    <property type="term" value="C:HOPS complex"/>
    <property type="evidence" value="ECO:0007669"/>
    <property type="project" value="TreeGrafter"/>
</dbReference>
<dbReference type="GO" id="GO:0006623">
    <property type="term" value="P:protein targeting to vacuole"/>
    <property type="evidence" value="ECO:0007669"/>
    <property type="project" value="InterPro"/>
</dbReference>
<feature type="domain" description="Vacuolar protein sorting-associated protein 8 central" evidence="3">
    <location>
        <begin position="740"/>
        <end position="951"/>
    </location>
</feature>
<evidence type="ECO:0000256" key="1">
    <source>
        <dbReference type="ARBA" id="ARBA00009422"/>
    </source>
</evidence>
<evidence type="ECO:0000313" key="6">
    <source>
        <dbReference type="Proteomes" id="UP000033140"/>
    </source>
</evidence>
<accession>A0A0E9NJR8</accession>
<dbReference type="InterPro" id="IPR036322">
    <property type="entry name" value="WD40_repeat_dom_sf"/>
</dbReference>
<feature type="compositionally biased region" description="Basic and acidic residues" evidence="2">
    <location>
        <begin position="1518"/>
        <end position="1537"/>
    </location>
</feature>
<evidence type="ECO:0000313" key="5">
    <source>
        <dbReference type="EMBL" id="GAO49650.1"/>
    </source>
</evidence>
<comment type="similarity">
    <text evidence="1">Belongs to the VPS8 family.</text>
</comment>
<dbReference type="EMBL" id="BACD03000024">
    <property type="protein sequence ID" value="GAO49650.1"/>
    <property type="molecule type" value="Genomic_DNA"/>
</dbReference>
<protein>
    <submittedName>
        <fullName evidence="5">Uncharacterized protein</fullName>
    </submittedName>
</protein>
<feature type="domain" description="VPS8-like TPR-like repeats" evidence="4">
    <location>
        <begin position="1296"/>
        <end position="1475"/>
    </location>
</feature>
<evidence type="ECO:0000259" key="3">
    <source>
        <dbReference type="Pfam" id="PF12816"/>
    </source>
</evidence>
<feature type="region of interest" description="Disordered" evidence="2">
    <location>
        <begin position="1518"/>
        <end position="1600"/>
    </location>
</feature>
<keyword evidence="6" id="KW-1185">Reference proteome</keyword>
<reference evidence="5 6" key="1">
    <citation type="journal article" date="2011" name="J. Gen. Appl. Microbiol.">
        <title>Draft genome sequencing of the enigmatic yeast Saitoella complicata.</title>
        <authorList>
            <person name="Nishida H."/>
            <person name="Hamamoto M."/>
            <person name="Sugiyama J."/>
        </authorList>
    </citation>
    <scope>NUCLEOTIDE SEQUENCE [LARGE SCALE GENOMIC DNA]</scope>
    <source>
        <strain evidence="5 6">NRRL Y-17804</strain>
    </source>
</reference>
<name>A0A0E9NJR8_SAICN</name>
<gene>
    <name evidence="5" type="ORF">G7K_3799-t1</name>
</gene>
<dbReference type="GO" id="GO:0034058">
    <property type="term" value="P:endosomal vesicle fusion"/>
    <property type="evidence" value="ECO:0007669"/>
    <property type="project" value="TreeGrafter"/>
</dbReference>
<feature type="region of interest" description="Disordered" evidence="2">
    <location>
        <begin position="81"/>
        <end position="135"/>
    </location>
</feature>
<dbReference type="PANTHER" id="PTHR12616:SF8">
    <property type="entry name" value="VACUOLAR PROTEIN SORTING-ASSOCIATED PROTEIN 8 HOMOLOG"/>
    <property type="match status" value="1"/>
</dbReference>
<dbReference type="SUPFAM" id="SSF50978">
    <property type="entry name" value="WD40 repeat-like"/>
    <property type="match status" value="1"/>
</dbReference>
<dbReference type="GO" id="GO:0005770">
    <property type="term" value="C:late endosome"/>
    <property type="evidence" value="ECO:0007669"/>
    <property type="project" value="TreeGrafter"/>
</dbReference>
<dbReference type="Pfam" id="PF23410">
    <property type="entry name" value="Beta-prop_VPS8"/>
    <property type="match status" value="1"/>
</dbReference>
<dbReference type="InterPro" id="IPR015943">
    <property type="entry name" value="WD40/YVTN_repeat-like_dom_sf"/>
</dbReference>
<reference evidence="5 6" key="3">
    <citation type="journal article" date="2015" name="Genome Announc.">
        <title>Draft Genome Sequence of the Archiascomycetous Yeast Saitoella complicata.</title>
        <authorList>
            <person name="Yamauchi K."/>
            <person name="Kondo S."/>
            <person name="Hamamoto M."/>
            <person name="Takahashi Y."/>
            <person name="Ogura Y."/>
            <person name="Hayashi T."/>
            <person name="Nishida H."/>
        </authorList>
    </citation>
    <scope>NUCLEOTIDE SEQUENCE [LARGE SCALE GENOMIC DNA]</scope>
    <source>
        <strain evidence="5 6">NRRL Y-17804</strain>
    </source>
</reference>
<organism evidence="5 6">
    <name type="scientific">Saitoella complicata (strain BCRC 22490 / CBS 7301 / JCM 7358 / NBRC 10748 / NRRL Y-17804)</name>
    <dbReference type="NCBI Taxonomy" id="698492"/>
    <lineage>
        <taxon>Eukaryota</taxon>
        <taxon>Fungi</taxon>
        <taxon>Dikarya</taxon>
        <taxon>Ascomycota</taxon>
        <taxon>Taphrinomycotina</taxon>
        <taxon>Taphrinomycotina incertae sedis</taxon>
        <taxon>Saitoella</taxon>
    </lineage>
</organism>
<comment type="caution">
    <text evidence="5">The sequence shown here is derived from an EMBL/GenBank/DDBJ whole genome shotgun (WGS) entry which is preliminary data.</text>
</comment>
<dbReference type="InterPro" id="IPR025941">
    <property type="entry name" value="Vps8_central_dom"/>
</dbReference>
<proteinExistence type="inferred from homology"/>
<dbReference type="Pfam" id="PF25066">
    <property type="entry name" value="TPR_VPS8_2"/>
    <property type="match status" value="1"/>
</dbReference>
<reference evidence="5 6" key="2">
    <citation type="journal article" date="2014" name="J. Gen. Appl. Microbiol.">
        <title>The early diverging ascomycetous budding yeast Saitoella complicata has three histone deacetylases belonging to the Clr6, Hos2, and Rpd3 lineages.</title>
        <authorList>
            <person name="Nishida H."/>
            <person name="Matsumoto T."/>
            <person name="Kondo S."/>
            <person name="Hamamoto M."/>
            <person name="Yoshikawa H."/>
        </authorList>
    </citation>
    <scope>NUCLEOTIDE SEQUENCE [LARGE SCALE GENOMIC DNA]</scope>
    <source>
        <strain evidence="5 6">NRRL Y-17804</strain>
    </source>
</reference>
<dbReference type="Pfam" id="PF12816">
    <property type="entry name" value="TPR_Vps8"/>
    <property type="match status" value="1"/>
</dbReference>
<evidence type="ECO:0000259" key="4">
    <source>
        <dbReference type="Pfam" id="PF25066"/>
    </source>
</evidence>
<dbReference type="InterPro" id="IPR059070">
    <property type="entry name" value="TPR_VPS8_2"/>
</dbReference>